<dbReference type="EMBL" id="JBEPTQ010000002">
    <property type="protein sequence ID" value="MET4725222.1"/>
    <property type="molecule type" value="Genomic_DNA"/>
</dbReference>
<reference evidence="1 2" key="1">
    <citation type="submission" date="2024-06" db="EMBL/GenBank/DDBJ databases">
        <title>Genomic Encyclopedia of Type Strains, Phase V (KMG-V): Genome sequencing to study the core and pangenomes of soil and plant-associated prokaryotes.</title>
        <authorList>
            <person name="Whitman W."/>
        </authorList>
    </citation>
    <scope>NUCLEOTIDE SEQUENCE [LARGE SCALE GENOMIC DNA]</scope>
    <source>
        <strain evidence="1 2">USDA 160</strain>
    </source>
</reference>
<accession>A0ABV2S7Q7</accession>
<comment type="caution">
    <text evidence="1">The sequence shown here is derived from an EMBL/GenBank/DDBJ whole genome shotgun (WGS) entry which is preliminary data.</text>
</comment>
<evidence type="ECO:0000313" key="2">
    <source>
        <dbReference type="Proteomes" id="UP001549291"/>
    </source>
</evidence>
<evidence type="ECO:0000313" key="1">
    <source>
        <dbReference type="EMBL" id="MET4725222.1"/>
    </source>
</evidence>
<sequence>MRNLFFIAVFALCRLWIAFDRRSAGALAHPTGSAGRLLPAGTYLGISWQLPVL</sequence>
<organism evidence="1 2">
    <name type="scientific">Bradyrhizobium japonicum</name>
    <dbReference type="NCBI Taxonomy" id="375"/>
    <lineage>
        <taxon>Bacteria</taxon>
        <taxon>Pseudomonadati</taxon>
        <taxon>Pseudomonadota</taxon>
        <taxon>Alphaproteobacteria</taxon>
        <taxon>Hyphomicrobiales</taxon>
        <taxon>Nitrobacteraceae</taxon>
        <taxon>Bradyrhizobium</taxon>
    </lineage>
</organism>
<protein>
    <recommendedName>
        <fullName evidence="3">NolL</fullName>
    </recommendedName>
</protein>
<gene>
    <name evidence="1" type="ORF">ABIF63_009328</name>
</gene>
<dbReference type="Proteomes" id="UP001549291">
    <property type="component" value="Unassembled WGS sequence"/>
</dbReference>
<proteinExistence type="predicted"/>
<keyword evidence="2" id="KW-1185">Reference proteome</keyword>
<name>A0ABV2S7Q7_BRAJP</name>
<evidence type="ECO:0008006" key="3">
    <source>
        <dbReference type="Google" id="ProtNLM"/>
    </source>
</evidence>